<feature type="compositionally biased region" description="Basic residues" evidence="1">
    <location>
        <begin position="24"/>
        <end position="35"/>
    </location>
</feature>
<evidence type="ECO:0000256" key="1">
    <source>
        <dbReference type="SAM" id="MobiDB-lite"/>
    </source>
</evidence>
<sequence>MQSNEGSKSSSHTRPLFGNEYSRHSSHNMNSRKHAHSVESSNLPPPPPPPRYPLKNDGFSPRTGYMVTGTPAEQTPKSPPRTSSLRPRGIHLKREIGSDDLLQPVTYGSAECQILKKPQIITSCSNNANSEKQFPLVDRPVRPFNLSNDNNNFTTNVTAVTTTTATSVNNHEKSSKTIGMSKNKVDSLCHADPRSTPLLSRLLAPGFATSVVSSTNSPPSSIQRKGSDQSYTSSENDRSSGLLSSPNPQVLLPETKRQGIEFGLTNSSKFSKKNHETSSWNSPSSSTNVQSINCEWRESINWPSKSETPIVQSNKNQSPNFQPSPDSQCWRTMTSIQRKNDNMLPRRSSSNTCSSATQDEMESSIDSPGMFNRGRCDLESNNQNKMYEKSGEFSTNASSSGDADDGVCVNDDDGDNDHAVHHTPPNDEEIESNTRSDGQDDDDDVDGGGGGCGDNADDVDVEDNMDSDHDRTLPGENDKTGNHFNNNDSNNSMKIMMIHRSSHSYVNESQELFAVHEEQERRRQQQQDNEHCHHHQSNEDKHLPFNYTNSGQKVTPQLVLPHSSQEPCDFEEDCPDYSNQINQETGNINSQDIIQPPLPPPPPPPYKIPDHLQPTDESPFFMNNPWVPSNYHLYPYSQLPHHPPHLLHNHFHQDKLFPINNSQYDAKRFVPNPIVLPKSPVWPVFENPNNLLYMKHNNYPPESLSMPYPGGLISKRAICPQNKEEFSRFMKNDFIPPLTSVSSQALGFPIRWCYRGVYMLPRFPATSATSNHLPVSCCTATAFVLTTTTSHICSLAYEYNAYNRNNNQHQPLIMSNYQSELPLGNGPVIRQFTESELFPSSMKSESIHQNTSQTDFTSLLKENQQLKQRLIDINVRLQYIDELEWHVQQLSHLVESMILSHQRQCELDYQLQIYSPISAPVCDVGGSDFHRFKVPPNSSSSSSPFGLNNDHQCSTHHFHNMPANPGSLPVMPTNMSSCRTHPCTAQNITRRVTQPNIMSTRFYGPCVKQTIQSEKHEQRIPMLNSTKRSLHPHLVGSMDPRTVSLDRASQPRNSCTTFPIMECNCIRCPLHETFALPHSKEHAYVNTIEKDGVFSTPNVSMLIPNSPCFSPNYRRRRCTMRATAAQFPPSFDNESHLLPHSNVPPQCCSPPPRLPPPVSTSVFTSNKPISNPTIKITDENKVANVSSKHGNSVSRDSIQPPANITNTKHKNNRPTGLNFMTEKSEILDDSQMLLKHLSPNNEFQCVNSCTVVVTTTCQLTHCYPLCIIDRTLTINETNGHHNKNENQTDIDVMITNNDNSTSTIVTLTSITSTTIMTTTSATTCTSVSSISTNHHSQHQQFKEKSFLTKPKCALPSRINKKTSANSTVVQQQELNMIDDESTHKRVKQSSLTNRSNTLAKKKYNNNKNTNIHNKSIITNQQSNKKLKPTASSSHENKMSDNQDADYSGSYEGVSNSNSSHSQSSGASSLEPDSTLSESLSPTKHHYTFKHSISDQKNTTSNNSSNSIHNQSSKVFIIPEMCCSPRYTSPSEIKNSSNSSVVFKDSNSISSTSMHTCSNSPVCTVNSCNIVLSDVRLSSPLQATSSFNAINNNDNSNINIPSVHVNSSTSFTPCHSANLNSITLSPPISGHNFNKKSHLIPITTQFIESQLPSPSNYTIGKNHTSGLFNHNNQTFTSNIYNPNRSLMNIRPSLLTVPQKPSLQVRFAPPIRINPYSNNHNNNSTISTTNNSNKRILFNSSLGSPIFNHSNVNQSSTIDSIVSPNLLRKQYYYYE</sequence>
<feature type="compositionally biased region" description="Polar residues" evidence="1">
    <location>
        <begin position="347"/>
        <end position="358"/>
    </location>
</feature>
<feature type="compositionally biased region" description="Low complexity" evidence="1">
    <location>
        <begin position="1447"/>
        <end position="1468"/>
    </location>
</feature>
<organism evidence="2 3">
    <name type="scientific">Schistosoma margrebowiei</name>
    <dbReference type="NCBI Taxonomy" id="48269"/>
    <lineage>
        <taxon>Eukaryota</taxon>
        <taxon>Metazoa</taxon>
        <taxon>Spiralia</taxon>
        <taxon>Lophotrochozoa</taxon>
        <taxon>Platyhelminthes</taxon>
        <taxon>Trematoda</taxon>
        <taxon>Digenea</taxon>
        <taxon>Strigeidida</taxon>
        <taxon>Schistosomatoidea</taxon>
        <taxon>Schistosomatidae</taxon>
        <taxon>Schistosoma</taxon>
    </lineage>
</organism>
<dbReference type="Proteomes" id="UP000050790">
    <property type="component" value="Unassembled WGS sequence"/>
</dbReference>
<evidence type="ECO:0000313" key="2">
    <source>
        <dbReference type="Proteomes" id="UP000050790"/>
    </source>
</evidence>
<feature type="compositionally biased region" description="Polar residues" evidence="1">
    <location>
        <begin position="1"/>
        <end position="13"/>
    </location>
</feature>
<protein>
    <submittedName>
        <fullName evidence="3">Uncharacterized protein</fullName>
    </submittedName>
</protein>
<dbReference type="WBParaSite" id="SMRG1_22040.2">
    <property type="protein sequence ID" value="SMRG1_22040.2"/>
    <property type="gene ID" value="SMRG1_22040"/>
</dbReference>
<feature type="compositionally biased region" description="Low complexity" evidence="1">
    <location>
        <begin position="482"/>
        <end position="491"/>
    </location>
</feature>
<feature type="compositionally biased region" description="Low complexity" evidence="1">
    <location>
        <begin position="211"/>
        <end position="221"/>
    </location>
</feature>
<proteinExistence type="predicted"/>
<feature type="region of interest" description="Disordered" evidence="1">
    <location>
        <begin position="1"/>
        <end position="86"/>
    </location>
</feature>
<feature type="compositionally biased region" description="Acidic residues" evidence="1">
    <location>
        <begin position="402"/>
        <end position="415"/>
    </location>
</feature>
<feature type="compositionally biased region" description="Pro residues" evidence="1">
    <location>
        <begin position="43"/>
        <end position="52"/>
    </location>
</feature>
<feature type="region of interest" description="Disordered" evidence="1">
    <location>
        <begin position="306"/>
        <end position="378"/>
    </location>
</feature>
<feature type="compositionally biased region" description="Polar residues" evidence="1">
    <location>
        <begin position="1470"/>
        <end position="1480"/>
    </location>
</feature>
<feature type="region of interest" description="Disordered" evidence="1">
    <location>
        <begin position="264"/>
        <end position="288"/>
    </location>
</feature>
<feature type="compositionally biased region" description="Basic and acidic residues" evidence="1">
    <location>
        <begin position="466"/>
        <end position="481"/>
    </location>
</feature>
<feature type="region of interest" description="Disordered" evidence="1">
    <location>
        <begin position="390"/>
        <end position="491"/>
    </location>
</feature>
<feature type="compositionally biased region" description="Polar residues" evidence="1">
    <location>
        <begin position="1186"/>
        <end position="1206"/>
    </location>
</feature>
<feature type="region of interest" description="Disordered" evidence="1">
    <location>
        <begin position="516"/>
        <end position="543"/>
    </location>
</feature>
<feature type="compositionally biased region" description="Polar residues" evidence="1">
    <location>
        <begin position="71"/>
        <end position="85"/>
    </location>
</feature>
<feature type="compositionally biased region" description="Low complexity" evidence="1">
    <location>
        <begin position="278"/>
        <end position="288"/>
    </location>
</feature>
<feature type="region of interest" description="Disordered" evidence="1">
    <location>
        <begin position="1374"/>
        <end position="1480"/>
    </location>
</feature>
<feature type="compositionally biased region" description="Low complexity" evidence="1">
    <location>
        <begin position="1405"/>
        <end position="1419"/>
    </location>
</feature>
<feature type="compositionally biased region" description="Polar residues" evidence="1">
    <location>
        <begin position="222"/>
        <end position="248"/>
    </location>
</feature>
<evidence type="ECO:0000313" key="3">
    <source>
        <dbReference type="WBParaSite" id="SMRG1_22040.2"/>
    </source>
</evidence>
<reference evidence="3" key="1">
    <citation type="submission" date="2023-11" db="UniProtKB">
        <authorList>
            <consortium name="WormBaseParasite"/>
        </authorList>
    </citation>
    <scope>IDENTIFICATION</scope>
</reference>
<feature type="compositionally biased region" description="Acidic residues" evidence="1">
    <location>
        <begin position="455"/>
        <end position="465"/>
    </location>
</feature>
<feature type="region of interest" description="Disordered" evidence="1">
    <location>
        <begin position="211"/>
        <end position="250"/>
    </location>
</feature>
<accession>A0AA84ZD81</accession>
<feature type="compositionally biased region" description="Polar residues" evidence="1">
    <location>
        <begin position="306"/>
        <end position="337"/>
    </location>
</feature>
<feature type="region of interest" description="Disordered" evidence="1">
    <location>
        <begin position="1186"/>
        <end position="1214"/>
    </location>
</feature>
<name>A0AA84ZD81_9TREM</name>